<dbReference type="RefSeq" id="WP_129047788.1">
    <property type="nucleotide sequence ID" value="NZ_SDHX01000001.1"/>
</dbReference>
<name>A0A4V1M6S5_9BACT</name>
<dbReference type="GO" id="GO:0004065">
    <property type="term" value="F:arylsulfatase activity"/>
    <property type="evidence" value="ECO:0007669"/>
    <property type="project" value="TreeGrafter"/>
</dbReference>
<dbReference type="InterPro" id="IPR000917">
    <property type="entry name" value="Sulfatase_N"/>
</dbReference>
<dbReference type="InterPro" id="IPR017850">
    <property type="entry name" value="Alkaline_phosphatase_core_sf"/>
</dbReference>
<feature type="domain" description="Sulfatase N-terminal" evidence="3">
    <location>
        <begin position="19"/>
        <end position="305"/>
    </location>
</feature>
<keyword evidence="2" id="KW-0378">Hydrolase</keyword>
<evidence type="ECO:0000256" key="1">
    <source>
        <dbReference type="ARBA" id="ARBA00008779"/>
    </source>
</evidence>
<accession>A0A4V1M6S5</accession>
<dbReference type="InterPro" id="IPR050738">
    <property type="entry name" value="Sulfatase"/>
</dbReference>
<sequence length="465" mass="52601">MRPILLLLVLTGWLRAVPPNIVFMVSDDHSVPHIGAYGFPVRTPNLDRLAAQGVLFDRMFTTAPQCAPSRASFATGRSAVAARVTRFSSPLPRDIETFPEILRREAGYFTGICRRSHHLDGWTDSANELSPAIWKKHDMLSVPARFDYVNMTGDRTSTPGIVREFLDRVPAAKPFFLWINFNDPHHPWNAPKVHEPSSLPMPADWPDLPELRGDFARYLDEISRLDEEVQWVLDELERRGLAQNTIVVFVGDNGSPLPRGKGALHERGVNVPLIVRWPAGAPAGRRTPALVSGEDFAPTFLEATGLQPPRVMTGRSFLPLLRNDDAYRPREHLFAMRGVHGASIFNESTPSSGFDLGRMVREDRYKLIINYTPWMPYAPTDSRIEPGWHRIAALHGTGKLDPRFSAMWFRLPRPIVELYDMEEDPAEMNNLAGKPEVAAIEYRLKTALQEKMITEYDYLPLPLRE</sequence>
<comment type="similarity">
    <text evidence="1">Belongs to the sulfatase family.</text>
</comment>
<dbReference type="Pfam" id="PF00884">
    <property type="entry name" value="Sulfatase"/>
    <property type="match status" value="1"/>
</dbReference>
<dbReference type="PANTHER" id="PTHR42693:SF53">
    <property type="entry name" value="ENDO-4-O-SULFATASE"/>
    <property type="match status" value="1"/>
</dbReference>
<dbReference type="SUPFAM" id="SSF53649">
    <property type="entry name" value="Alkaline phosphatase-like"/>
    <property type="match status" value="1"/>
</dbReference>
<dbReference type="Proteomes" id="UP000290218">
    <property type="component" value="Unassembled WGS sequence"/>
</dbReference>
<dbReference type="EMBL" id="SDHX01000001">
    <property type="protein sequence ID" value="RXK56419.1"/>
    <property type="molecule type" value="Genomic_DNA"/>
</dbReference>
<dbReference type="OrthoDB" id="9762324at2"/>
<dbReference type="CDD" id="cd16027">
    <property type="entry name" value="SGSH"/>
    <property type="match status" value="1"/>
</dbReference>
<comment type="caution">
    <text evidence="4">The sequence shown here is derived from an EMBL/GenBank/DDBJ whole genome shotgun (WGS) entry which is preliminary data.</text>
</comment>
<evidence type="ECO:0000259" key="3">
    <source>
        <dbReference type="Pfam" id="PF00884"/>
    </source>
</evidence>
<keyword evidence="5" id="KW-1185">Reference proteome</keyword>
<dbReference type="Gene3D" id="3.40.720.10">
    <property type="entry name" value="Alkaline Phosphatase, subunit A"/>
    <property type="match status" value="1"/>
</dbReference>
<protein>
    <submittedName>
        <fullName evidence="4">Arylsulfatase</fullName>
    </submittedName>
</protein>
<dbReference type="PANTHER" id="PTHR42693">
    <property type="entry name" value="ARYLSULFATASE FAMILY MEMBER"/>
    <property type="match status" value="1"/>
</dbReference>
<organism evidence="4 5">
    <name type="scientific">Oleiharenicola lentus</name>
    <dbReference type="NCBI Taxonomy" id="2508720"/>
    <lineage>
        <taxon>Bacteria</taxon>
        <taxon>Pseudomonadati</taxon>
        <taxon>Verrucomicrobiota</taxon>
        <taxon>Opitutia</taxon>
        <taxon>Opitutales</taxon>
        <taxon>Opitutaceae</taxon>
        <taxon>Oleiharenicola</taxon>
    </lineage>
</organism>
<evidence type="ECO:0000313" key="5">
    <source>
        <dbReference type="Proteomes" id="UP000290218"/>
    </source>
</evidence>
<gene>
    <name evidence="4" type="ORF">ESB00_11285</name>
</gene>
<evidence type="ECO:0000256" key="2">
    <source>
        <dbReference type="ARBA" id="ARBA00022801"/>
    </source>
</evidence>
<proteinExistence type="inferred from homology"/>
<reference evidence="4 5" key="1">
    <citation type="submission" date="2019-01" db="EMBL/GenBank/DDBJ databases">
        <title>Lacunisphaera sp. strain TWA-58.</title>
        <authorList>
            <person name="Chen W.-M."/>
        </authorList>
    </citation>
    <scope>NUCLEOTIDE SEQUENCE [LARGE SCALE GENOMIC DNA]</scope>
    <source>
        <strain evidence="4 5">TWA-58</strain>
    </source>
</reference>
<dbReference type="AlphaFoldDB" id="A0A4V1M6S5"/>
<evidence type="ECO:0000313" key="4">
    <source>
        <dbReference type="EMBL" id="RXK56419.1"/>
    </source>
</evidence>